<protein>
    <submittedName>
        <fullName evidence="5">Unannotated protein</fullName>
    </submittedName>
</protein>
<dbReference type="PANTHER" id="PTHR35092:SF1">
    <property type="entry name" value="CHLORINASE MJ1651"/>
    <property type="match status" value="1"/>
</dbReference>
<dbReference type="EMBL" id="CAEZTC010000043">
    <property type="protein sequence ID" value="CAB4555868.1"/>
    <property type="molecule type" value="Genomic_DNA"/>
</dbReference>
<keyword evidence="1" id="KW-0949">S-adenosyl-L-methionine</keyword>
<dbReference type="Pfam" id="PF01887">
    <property type="entry name" value="SAM_HAT_N"/>
    <property type="match status" value="1"/>
</dbReference>
<dbReference type="SUPFAM" id="SSF102522">
    <property type="entry name" value="Bacterial fluorinating enzyme, N-terminal domain"/>
    <property type="match status" value="1"/>
</dbReference>
<evidence type="ECO:0000259" key="3">
    <source>
        <dbReference type="Pfam" id="PF01887"/>
    </source>
</evidence>
<dbReference type="PIRSF" id="PIRSF006779">
    <property type="entry name" value="UCP006779"/>
    <property type="match status" value="1"/>
</dbReference>
<dbReference type="Pfam" id="PF20257">
    <property type="entry name" value="SAM_HAT_C"/>
    <property type="match status" value="1"/>
</dbReference>
<evidence type="ECO:0000259" key="4">
    <source>
        <dbReference type="Pfam" id="PF20257"/>
    </source>
</evidence>
<dbReference type="InterPro" id="IPR046470">
    <property type="entry name" value="SAM_HAT_C"/>
</dbReference>
<evidence type="ECO:0000313" key="5">
    <source>
        <dbReference type="EMBL" id="CAB4555868.1"/>
    </source>
</evidence>
<dbReference type="PANTHER" id="PTHR35092">
    <property type="entry name" value="CHLORINASE MJ1651"/>
    <property type="match status" value="1"/>
</dbReference>
<dbReference type="InterPro" id="IPR046469">
    <property type="entry name" value="SAM_HAT_N"/>
</dbReference>
<dbReference type="Gene3D" id="2.40.30.90">
    <property type="entry name" value="Bacterial fluorinating enzyme like"/>
    <property type="match status" value="1"/>
</dbReference>
<organism evidence="5">
    <name type="scientific">freshwater metagenome</name>
    <dbReference type="NCBI Taxonomy" id="449393"/>
    <lineage>
        <taxon>unclassified sequences</taxon>
        <taxon>metagenomes</taxon>
        <taxon>ecological metagenomes</taxon>
    </lineage>
</organism>
<feature type="domain" description="S-adenosyl-l-methionine hydroxide adenosyltransferase C-terminal" evidence="4">
    <location>
        <begin position="183"/>
        <end position="265"/>
    </location>
</feature>
<dbReference type="SUPFAM" id="SSF101852">
    <property type="entry name" value="Bacterial fluorinating enzyme, C-terminal domain"/>
    <property type="match status" value="1"/>
</dbReference>
<comment type="similarity">
    <text evidence="2">Belongs to the SAM hydrolase / SAM-dependent halogenase family.</text>
</comment>
<evidence type="ECO:0000256" key="1">
    <source>
        <dbReference type="ARBA" id="ARBA00022691"/>
    </source>
</evidence>
<dbReference type="Gene3D" id="3.40.50.10790">
    <property type="entry name" value="S-adenosyl-l-methionine hydroxide adenosyltransferase, N-terminal"/>
    <property type="match status" value="1"/>
</dbReference>
<dbReference type="InterPro" id="IPR023227">
    <property type="entry name" value="SAM_OH_AdoTrfase_C_sf"/>
</dbReference>
<feature type="domain" description="S-adenosyl-l-methionine hydroxide adenosyltransferase N-terminal" evidence="3">
    <location>
        <begin position="5"/>
        <end position="152"/>
    </location>
</feature>
<name>A0A6J6D269_9ZZZZ</name>
<dbReference type="AlphaFoldDB" id="A0A6J6D269"/>
<gene>
    <name evidence="5" type="ORF">UFOPK1572_00482</name>
</gene>
<accession>A0A6J6D269</accession>
<reference evidence="5" key="1">
    <citation type="submission" date="2020-05" db="EMBL/GenBank/DDBJ databases">
        <authorList>
            <person name="Chiriac C."/>
            <person name="Salcher M."/>
            <person name="Ghai R."/>
            <person name="Kavagutti S V."/>
        </authorList>
    </citation>
    <scope>NUCLEOTIDE SEQUENCE</scope>
</reference>
<sequence>MTHHISLLTDYGLNDEFVGVVKSVISDIAPMARVIDLTHGVKPFDVRGGSLALARAIQYVPDGVIVAIVDPSVGSARRAIAVEVAQGRGIFLGPDNGLLGPAVAFAGGAERSFELTNTELHLPSHGATFAGRDVFAPVAAFLANGGAIEDVGREIDVASLMPGLVPIPTQENHPVHGEGLHCEVAWVDVFGNCQLNIGPEDVAHMGDVFRLVMGDDVRSARLVTHFAEIDGGAIGAVLDSYGMIALAIDRGSAAEALRLQEGDEVLVFQGDSEISTSSVTLRSTK</sequence>
<evidence type="ECO:0000256" key="2">
    <source>
        <dbReference type="ARBA" id="ARBA00024035"/>
    </source>
</evidence>
<dbReference type="InterPro" id="IPR023228">
    <property type="entry name" value="SAM_OH_AdoTrfase_N_sf"/>
</dbReference>
<proteinExistence type="inferred from homology"/>
<dbReference type="InterPro" id="IPR002747">
    <property type="entry name" value="SAM_OH_AdoTrfase"/>
</dbReference>